<gene>
    <name evidence="1" type="ORF">BT63DRAFT_456546</name>
</gene>
<sequence length="150" mass="17146">MAARKIVGLQRGPESGSKVERVSFYRAAFVKRVIFVENESPIKRYMLCVRQPISTEQPFNTLATCSSRESTGSTHQSSVIGDQLASYHYVWDRETLLQSSVRFQPRHSISTGFSQCGQKTGFYRADYQHTHYGSSQRPLVIYPCWLYSHA</sequence>
<dbReference type="EMBL" id="MU004237">
    <property type="protein sequence ID" value="KAF2667246.1"/>
    <property type="molecule type" value="Genomic_DNA"/>
</dbReference>
<dbReference type="Proteomes" id="UP000799302">
    <property type="component" value="Unassembled WGS sequence"/>
</dbReference>
<protein>
    <submittedName>
        <fullName evidence="1">Uncharacterized protein</fullName>
    </submittedName>
</protein>
<reference evidence="1" key="1">
    <citation type="journal article" date="2020" name="Stud. Mycol.">
        <title>101 Dothideomycetes genomes: a test case for predicting lifestyles and emergence of pathogens.</title>
        <authorList>
            <person name="Haridas S."/>
            <person name="Albert R."/>
            <person name="Binder M."/>
            <person name="Bloem J."/>
            <person name="Labutti K."/>
            <person name="Salamov A."/>
            <person name="Andreopoulos B."/>
            <person name="Baker S."/>
            <person name="Barry K."/>
            <person name="Bills G."/>
            <person name="Bluhm B."/>
            <person name="Cannon C."/>
            <person name="Castanera R."/>
            <person name="Culley D."/>
            <person name="Daum C."/>
            <person name="Ezra D."/>
            <person name="Gonzalez J."/>
            <person name="Henrissat B."/>
            <person name="Kuo A."/>
            <person name="Liang C."/>
            <person name="Lipzen A."/>
            <person name="Lutzoni F."/>
            <person name="Magnuson J."/>
            <person name="Mondo S."/>
            <person name="Nolan M."/>
            <person name="Ohm R."/>
            <person name="Pangilinan J."/>
            <person name="Park H.-J."/>
            <person name="Ramirez L."/>
            <person name="Alfaro M."/>
            <person name="Sun H."/>
            <person name="Tritt A."/>
            <person name="Yoshinaga Y."/>
            <person name="Zwiers L.-H."/>
            <person name="Turgeon B."/>
            <person name="Goodwin S."/>
            <person name="Spatafora J."/>
            <person name="Crous P."/>
            <person name="Grigoriev I."/>
        </authorList>
    </citation>
    <scope>NUCLEOTIDE SEQUENCE</scope>
    <source>
        <strain evidence="1">CBS 115976</strain>
    </source>
</reference>
<name>A0A6A6U6H2_9PEZI</name>
<evidence type="ECO:0000313" key="2">
    <source>
        <dbReference type="Proteomes" id="UP000799302"/>
    </source>
</evidence>
<keyword evidence="2" id="KW-1185">Reference proteome</keyword>
<proteinExistence type="predicted"/>
<evidence type="ECO:0000313" key="1">
    <source>
        <dbReference type="EMBL" id="KAF2667246.1"/>
    </source>
</evidence>
<organism evidence="1 2">
    <name type="scientific">Microthyrium microscopicum</name>
    <dbReference type="NCBI Taxonomy" id="703497"/>
    <lineage>
        <taxon>Eukaryota</taxon>
        <taxon>Fungi</taxon>
        <taxon>Dikarya</taxon>
        <taxon>Ascomycota</taxon>
        <taxon>Pezizomycotina</taxon>
        <taxon>Dothideomycetes</taxon>
        <taxon>Dothideomycetes incertae sedis</taxon>
        <taxon>Microthyriales</taxon>
        <taxon>Microthyriaceae</taxon>
        <taxon>Microthyrium</taxon>
    </lineage>
</organism>
<dbReference type="AlphaFoldDB" id="A0A6A6U6H2"/>
<accession>A0A6A6U6H2</accession>